<dbReference type="EMBL" id="JARKIB010000167">
    <property type="protein sequence ID" value="KAJ7729162.1"/>
    <property type="molecule type" value="Genomic_DNA"/>
</dbReference>
<gene>
    <name evidence="2" type="ORF">B0H16DRAFT_1893935</name>
</gene>
<dbReference type="AlphaFoldDB" id="A0AAD7HVB4"/>
<dbReference type="SUPFAM" id="SSF58100">
    <property type="entry name" value="Bacterial hemolysins"/>
    <property type="match status" value="1"/>
</dbReference>
<evidence type="ECO:0000256" key="1">
    <source>
        <dbReference type="SAM" id="Coils"/>
    </source>
</evidence>
<feature type="coiled-coil region" evidence="1">
    <location>
        <begin position="197"/>
        <end position="224"/>
    </location>
</feature>
<name>A0AAD7HVB4_9AGAR</name>
<reference evidence="2" key="1">
    <citation type="submission" date="2023-03" db="EMBL/GenBank/DDBJ databases">
        <title>Massive genome expansion in bonnet fungi (Mycena s.s.) driven by repeated elements and novel gene families across ecological guilds.</title>
        <authorList>
            <consortium name="Lawrence Berkeley National Laboratory"/>
            <person name="Harder C.B."/>
            <person name="Miyauchi S."/>
            <person name="Viragh M."/>
            <person name="Kuo A."/>
            <person name="Thoen E."/>
            <person name="Andreopoulos B."/>
            <person name="Lu D."/>
            <person name="Skrede I."/>
            <person name="Drula E."/>
            <person name="Henrissat B."/>
            <person name="Morin E."/>
            <person name="Kohler A."/>
            <person name="Barry K."/>
            <person name="LaButti K."/>
            <person name="Morin E."/>
            <person name="Salamov A."/>
            <person name="Lipzen A."/>
            <person name="Mereny Z."/>
            <person name="Hegedus B."/>
            <person name="Baldrian P."/>
            <person name="Stursova M."/>
            <person name="Weitz H."/>
            <person name="Taylor A."/>
            <person name="Grigoriev I.V."/>
            <person name="Nagy L.G."/>
            <person name="Martin F."/>
            <person name="Kauserud H."/>
        </authorList>
    </citation>
    <scope>NUCLEOTIDE SEQUENCE</scope>
    <source>
        <strain evidence="2">CBHHK182m</strain>
    </source>
</reference>
<sequence>MSTTTTITLASVAKAREEAKRHVATALPDDQSKAKAADDLINKLNNPEVKKQAHESVKSLAKTIRDIRKGFISVADALVTFDSQNFTDQDGNVLSLGKEWKPLIVEFDTTLQFSLVQATDAVVMLKTVQTVLGDVTEADGKDLAAELRAFMKQLGPKEAGALEMKNKFQKLAEDVILFNVKIDIAAAKADAKIKGDLDNARTRLASLTQELETWNQTMNASTGEIIGALAVGAGQAALALFSFNFFGMMSAISTISGAISNATEMKKKAECEQSIELVNQEINNLLARDQELGTVRTRLEESKKIVASVSTQILIIVDIWRTINQDMHSLDEALSSQLKGNPVITKLFLKKLGVAKEIYHHLTVLLETYVEQTNAANPTVAVAK</sequence>
<protein>
    <submittedName>
        <fullName evidence="2">Uncharacterized protein</fullName>
    </submittedName>
</protein>
<dbReference type="Gene3D" id="1.20.1170.10">
    <property type="match status" value="1"/>
</dbReference>
<keyword evidence="3" id="KW-1185">Reference proteome</keyword>
<dbReference type="Proteomes" id="UP001215598">
    <property type="component" value="Unassembled WGS sequence"/>
</dbReference>
<organism evidence="2 3">
    <name type="scientific">Mycena metata</name>
    <dbReference type="NCBI Taxonomy" id="1033252"/>
    <lineage>
        <taxon>Eukaryota</taxon>
        <taxon>Fungi</taxon>
        <taxon>Dikarya</taxon>
        <taxon>Basidiomycota</taxon>
        <taxon>Agaricomycotina</taxon>
        <taxon>Agaricomycetes</taxon>
        <taxon>Agaricomycetidae</taxon>
        <taxon>Agaricales</taxon>
        <taxon>Marasmiineae</taxon>
        <taxon>Mycenaceae</taxon>
        <taxon>Mycena</taxon>
    </lineage>
</organism>
<evidence type="ECO:0000313" key="2">
    <source>
        <dbReference type="EMBL" id="KAJ7729162.1"/>
    </source>
</evidence>
<comment type="caution">
    <text evidence="2">The sequence shown here is derived from an EMBL/GenBank/DDBJ whole genome shotgun (WGS) entry which is preliminary data.</text>
</comment>
<evidence type="ECO:0000313" key="3">
    <source>
        <dbReference type="Proteomes" id="UP001215598"/>
    </source>
</evidence>
<keyword evidence="1" id="KW-0175">Coiled coil</keyword>
<accession>A0AAD7HVB4</accession>
<proteinExistence type="predicted"/>